<proteinExistence type="predicted"/>
<dbReference type="EMBL" id="JAWWNJ010000024">
    <property type="protein sequence ID" value="KAK7031806.1"/>
    <property type="molecule type" value="Genomic_DNA"/>
</dbReference>
<organism evidence="1 2">
    <name type="scientific">Favolaschia claudopus</name>
    <dbReference type="NCBI Taxonomy" id="2862362"/>
    <lineage>
        <taxon>Eukaryota</taxon>
        <taxon>Fungi</taxon>
        <taxon>Dikarya</taxon>
        <taxon>Basidiomycota</taxon>
        <taxon>Agaricomycotina</taxon>
        <taxon>Agaricomycetes</taxon>
        <taxon>Agaricomycetidae</taxon>
        <taxon>Agaricales</taxon>
        <taxon>Marasmiineae</taxon>
        <taxon>Mycenaceae</taxon>
        <taxon>Favolaschia</taxon>
    </lineage>
</organism>
<evidence type="ECO:0000313" key="2">
    <source>
        <dbReference type="Proteomes" id="UP001362999"/>
    </source>
</evidence>
<gene>
    <name evidence="1" type="ORF">R3P38DRAFT_3507930</name>
</gene>
<comment type="caution">
    <text evidence="1">The sequence shown here is derived from an EMBL/GenBank/DDBJ whole genome shotgun (WGS) entry which is preliminary data.</text>
</comment>
<dbReference type="AlphaFoldDB" id="A0AAW0BYA5"/>
<reference evidence="1 2" key="1">
    <citation type="journal article" date="2024" name="J Genomics">
        <title>Draft genome sequencing and assembly of Favolaschia claudopus CIRM-BRFM 2984 isolated from oak limbs.</title>
        <authorList>
            <person name="Navarro D."/>
            <person name="Drula E."/>
            <person name="Chaduli D."/>
            <person name="Cazenave R."/>
            <person name="Ahrendt S."/>
            <person name="Wang J."/>
            <person name="Lipzen A."/>
            <person name="Daum C."/>
            <person name="Barry K."/>
            <person name="Grigoriev I.V."/>
            <person name="Favel A."/>
            <person name="Rosso M.N."/>
            <person name="Martin F."/>
        </authorList>
    </citation>
    <scope>NUCLEOTIDE SEQUENCE [LARGE SCALE GENOMIC DNA]</scope>
    <source>
        <strain evidence="1 2">CIRM-BRFM 2984</strain>
    </source>
</reference>
<dbReference type="Proteomes" id="UP001362999">
    <property type="component" value="Unassembled WGS sequence"/>
</dbReference>
<sequence length="234" mass="26130">MDLSAYSSARISDARTLFEIITLFTPPYRQFGSLCTFFSSVKLLLGLRRVREFKDSSAAPDTNSSRRTYQLPDAVLAGLDPTRPNISFFLATTTFPPLRLQKIPFPLQGTALVTKPSPTMPLLYALCSREQTFELTPPPTRTAADFAAVRQDFGCCRHRRAAQRRYCIDTTYRRPTSDTFGLLAAGRQIRAPKHKAASLLRGPSFSPSPPRGPRRAAALYLRHDVSSAGKRAFW</sequence>
<evidence type="ECO:0000313" key="1">
    <source>
        <dbReference type="EMBL" id="KAK7031806.1"/>
    </source>
</evidence>
<keyword evidence="2" id="KW-1185">Reference proteome</keyword>
<protein>
    <submittedName>
        <fullName evidence="1">Uncharacterized protein</fullName>
    </submittedName>
</protein>
<name>A0AAW0BYA5_9AGAR</name>
<accession>A0AAW0BYA5</accession>